<dbReference type="PANTHER" id="PTHR16423">
    <property type="entry name" value="TREM-LIKE TRANSCRIPT PROTEIN"/>
    <property type="match status" value="1"/>
</dbReference>
<organism evidence="7 8">
    <name type="scientific">Rynchops niger</name>
    <name type="common">Black skimmer</name>
    <dbReference type="NCBI Taxonomy" id="227184"/>
    <lineage>
        <taxon>Eukaryota</taxon>
        <taxon>Metazoa</taxon>
        <taxon>Chordata</taxon>
        <taxon>Craniata</taxon>
        <taxon>Vertebrata</taxon>
        <taxon>Euteleostomi</taxon>
        <taxon>Archelosauria</taxon>
        <taxon>Archosauria</taxon>
        <taxon>Dinosauria</taxon>
        <taxon>Saurischia</taxon>
        <taxon>Theropoda</taxon>
        <taxon>Coelurosauria</taxon>
        <taxon>Aves</taxon>
        <taxon>Neognathae</taxon>
        <taxon>Neoaves</taxon>
        <taxon>Charadriiformes</taxon>
        <taxon>Laridae</taxon>
        <taxon>Rynchops</taxon>
    </lineage>
</organism>
<accession>A0A7L1KEL9</accession>
<evidence type="ECO:0000256" key="4">
    <source>
        <dbReference type="SAM" id="MobiDB-lite"/>
    </source>
</evidence>
<feature type="non-terminal residue" evidence="7">
    <location>
        <position position="1"/>
    </location>
</feature>
<proteinExistence type="predicted"/>
<name>A0A7L1KEL9_RYNNI</name>
<dbReference type="GO" id="GO:0038023">
    <property type="term" value="F:signaling receptor activity"/>
    <property type="evidence" value="ECO:0007669"/>
    <property type="project" value="TreeGrafter"/>
</dbReference>
<protein>
    <submittedName>
        <fullName evidence="7">TRML2 protein</fullName>
    </submittedName>
</protein>
<dbReference type="Proteomes" id="UP000525416">
    <property type="component" value="Unassembled WGS sequence"/>
</dbReference>
<feature type="domain" description="Immunoglobulin V-set" evidence="6">
    <location>
        <begin position="57"/>
        <end position="160"/>
    </location>
</feature>
<dbReference type="EMBL" id="VXBH01009301">
    <property type="protein sequence ID" value="NXN61365.1"/>
    <property type="molecule type" value="Genomic_DNA"/>
</dbReference>
<evidence type="ECO:0000256" key="3">
    <source>
        <dbReference type="ARBA" id="ARBA00023319"/>
    </source>
</evidence>
<feature type="compositionally biased region" description="Basic and acidic residues" evidence="4">
    <location>
        <begin position="228"/>
        <end position="257"/>
    </location>
</feature>
<dbReference type="Gene3D" id="2.60.40.10">
    <property type="entry name" value="Immunoglobulins"/>
    <property type="match status" value="2"/>
</dbReference>
<feature type="region of interest" description="Disordered" evidence="4">
    <location>
        <begin position="226"/>
        <end position="257"/>
    </location>
</feature>
<feature type="domain" description="Immunoglobulin V-set" evidence="6">
    <location>
        <begin position="2"/>
        <end position="43"/>
    </location>
</feature>
<dbReference type="PANTHER" id="PTHR16423:SF6">
    <property type="entry name" value="TRIGGERING RECEPTOR EXPRESSED ON MYELOID CELLS 2-RELATED"/>
    <property type="match status" value="1"/>
</dbReference>
<dbReference type="InterPro" id="IPR013106">
    <property type="entry name" value="Ig_V-set"/>
</dbReference>
<evidence type="ECO:0000313" key="8">
    <source>
        <dbReference type="Proteomes" id="UP000525416"/>
    </source>
</evidence>
<evidence type="ECO:0000256" key="1">
    <source>
        <dbReference type="ARBA" id="ARBA00022729"/>
    </source>
</evidence>
<dbReference type="InterPro" id="IPR036179">
    <property type="entry name" value="Ig-like_dom_sf"/>
</dbReference>
<sequence length="302" mass="34625">ATKGKFTILDDHLYQTVSITMTNLQAEDSGTYSCAYRHDSSWYIPLRTIPLIDFKELHTWEQDSLSVQCPYSGLEYGMGTKVLCRREGQTECKAVARSDYPSTQHNSQALEDRTLVQDDTQKRTVSITMQKLQAQDSGMYWCALYRGPELIWIMEFQLSVSKSEYLLADKRAHWHRSASPPCCFSLLSNVHTFNILSAVLSILFILALTSSVTLCIRQHKQLKRRGNRQAEDTYDKPEDIAQLDSTERMGSPKDDSEDLKYVTLNYKSRLSDEDPLYCNVEPSQAHRKPKDENVEYAIIALK</sequence>
<dbReference type="AlphaFoldDB" id="A0A7L1KEL9"/>
<dbReference type="InterPro" id="IPR052314">
    <property type="entry name" value="Immune_rcpt_domain"/>
</dbReference>
<evidence type="ECO:0000256" key="5">
    <source>
        <dbReference type="SAM" id="Phobius"/>
    </source>
</evidence>
<dbReference type="OrthoDB" id="8959642at2759"/>
<keyword evidence="5" id="KW-0472">Membrane</keyword>
<evidence type="ECO:0000313" key="7">
    <source>
        <dbReference type="EMBL" id="NXN61365.1"/>
    </source>
</evidence>
<feature type="non-terminal residue" evidence="7">
    <location>
        <position position="302"/>
    </location>
</feature>
<dbReference type="InterPro" id="IPR013783">
    <property type="entry name" value="Ig-like_fold"/>
</dbReference>
<reference evidence="7 8" key="1">
    <citation type="submission" date="2019-09" db="EMBL/GenBank/DDBJ databases">
        <title>Bird 10,000 Genomes (B10K) Project - Family phase.</title>
        <authorList>
            <person name="Zhang G."/>
        </authorList>
    </citation>
    <scope>NUCLEOTIDE SEQUENCE [LARGE SCALE GENOMIC DNA]</scope>
    <source>
        <strain evidence="7">B10K-DU-002-16</strain>
        <tissue evidence="7">Muscle</tissue>
    </source>
</reference>
<feature type="transmembrane region" description="Helical" evidence="5">
    <location>
        <begin position="195"/>
        <end position="216"/>
    </location>
</feature>
<keyword evidence="2" id="KW-1015">Disulfide bond</keyword>
<keyword evidence="5" id="KW-1133">Transmembrane helix</keyword>
<evidence type="ECO:0000259" key="6">
    <source>
        <dbReference type="Pfam" id="PF07686"/>
    </source>
</evidence>
<comment type="caution">
    <text evidence="7">The sequence shown here is derived from an EMBL/GenBank/DDBJ whole genome shotgun (WGS) entry which is preliminary data.</text>
</comment>
<keyword evidence="8" id="KW-1185">Reference proteome</keyword>
<dbReference type="SUPFAM" id="SSF48726">
    <property type="entry name" value="Immunoglobulin"/>
    <property type="match status" value="2"/>
</dbReference>
<keyword evidence="5" id="KW-0812">Transmembrane</keyword>
<keyword evidence="3" id="KW-0393">Immunoglobulin domain</keyword>
<evidence type="ECO:0000256" key="2">
    <source>
        <dbReference type="ARBA" id="ARBA00023157"/>
    </source>
</evidence>
<keyword evidence="1" id="KW-0732">Signal</keyword>
<dbReference type="Pfam" id="PF07686">
    <property type="entry name" value="V-set"/>
    <property type="match status" value="2"/>
</dbReference>
<gene>
    <name evidence="7" type="primary">Treml2</name>
    <name evidence="7" type="ORF">RYNNIG_R15732</name>
</gene>
<dbReference type="GO" id="GO:0009986">
    <property type="term" value="C:cell surface"/>
    <property type="evidence" value="ECO:0007669"/>
    <property type="project" value="TreeGrafter"/>
</dbReference>